<sequence>MAALHKRWQKALTSSFCIHLLLLIACGFMADRLFALPAQQETVIELEIGSDDSPAAADGLPDEAAAEPETVDETIAPDEAVNPVPATEQAVPAAKAPVKKGHTAVATSAGTGQTTGQPAAGTAASPGTGSTGQGGTNSRREIIPPLILSDPSPVYPPAEKKAGVQGTTTLRIEVQENGLPGSISVAKSSGSAALDEAAVAAVQQWRFVPAKNRQTGNAISCFINRPIAFRLQS</sequence>
<evidence type="ECO:0000259" key="11">
    <source>
        <dbReference type="PROSITE" id="PS52015"/>
    </source>
</evidence>
<dbReference type="PROSITE" id="PS52015">
    <property type="entry name" value="TONB_CTD"/>
    <property type="match status" value="1"/>
</dbReference>
<dbReference type="RefSeq" id="WP_188128339.1">
    <property type="nucleotide sequence ID" value="NZ_FQZD01000026.1"/>
</dbReference>
<dbReference type="GO" id="GO:0055085">
    <property type="term" value="P:transmembrane transport"/>
    <property type="evidence" value="ECO:0007669"/>
    <property type="project" value="InterPro"/>
</dbReference>
<comment type="similarity">
    <text evidence="2">Belongs to the TonB family.</text>
</comment>
<dbReference type="PANTHER" id="PTHR33446">
    <property type="entry name" value="PROTEIN TONB-RELATED"/>
    <property type="match status" value="1"/>
</dbReference>
<evidence type="ECO:0000256" key="10">
    <source>
        <dbReference type="SAM" id="MobiDB-lite"/>
    </source>
</evidence>
<dbReference type="AlphaFoldDB" id="A0A1M6KAU7"/>
<evidence type="ECO:0000256" key="1">
    <source>
        <dbReference type="ARBA" id="ARBA00004383"/>
    </source>
</evidence>
<dbReference type="InterPro" id="IPR006260">
    <property type="entry name" value="TonB/TolA_C"/>
</dbReference>
<keyword evidence="9" id="KW-0472">Membrane</keyword>
<reference evidence="12 13" key="1">
    <citation type="submission" date="2016-11" db="EMBL/GenBank/DDBJ databases">
        <authorList>
            <person name="Varghese N."/>
            <person name="Submissions S."/>
        </authorList>
    </citation>
    <scope>NUCLEOTIDE SEQUENCE [LARGE SCALE GENOMIC DNA]</scope>
    <source>
        <strain evidence="12 13">DSM 15287</strain>
    </source>
</reference>
<keyword evidence="13" id="KW-1185">Reference proteome</keyword>
<feature type="compositionally biased region" description="Acidic residues" evidence="10">
    <location>
        <begin position="60"/>
        <end position="76"/>
    </location>
</feature>
<evidence type="ECO:0000256" key="2">
    <source>
        <dbReference type="ARBA" id="ARBA00006555"/>
    </source>
</evidence>
<dbReference type="InterPro" id="IPR051045">
    <property type="entry name" value="TonB-dependent_transducer"/>
</dbReference>
<dbReference type="PANTHER" id="PTHR33446:SF2">
    <property type="entry name" value="PROTEIN TONB"/>
    <property type="match status" value="1"/>
</dbReference>
<dbReference type="SUPFAM" id="SSF74653">
    <property type="entry name" value="TolA/TonB C-terminal domain"/>
    <property type="match status" value="1"/>
</dbReference>
<feature type="compositionally biased region" description="Low complexity" evidence="10">
    <location>
        <begin position="103"/>
        <end position="128"/>
    </location>
</feature>
<dbReference type="Pfam" id="PF03544">
    <property type="entry name" value="TonB_C"/>
    <property type="match status" value="1"/>
</dbReference>
<dbReference type="EMBL" id="FQZD01000026">
    <property type="protein sequence ID" value="SHJ56033.1"/>
    <property type="molecule type" value="Genomic_DNA"/>
</dbReference>
<dbReference type="InterPro" id="IPR037682">
    <property type="entry name" value="TonB_C"/>
</dbReference>
<dbReference type="GO" id="GO:0031992">
    <property type="term" value="F:energy transducer activity"/>
    <property type="evidence" value="ECO:0007669"/>
    <property type="project" value="TreeGrafter"/>
</dbReference>
<comment type="subcellular location">
    <subcellularLocation>
        <location evidence="1">Cell inner membrane</location>
        <topology evidence="1">Single-pass membrane protein</topology>
        <orientation evidence="1">Periplasmic side</orientation>
    </subcellularLocation>
</comment>
<keyword evidence="4" id="KW-1003">Cell membrane</keyword>
<dbReference type="NCBIfam" id="TIGR01352">
    <property type="entry name" value="tonB_Cterm"/>
    <property type="match status" value="1"/>
</dbReference>
<keyword evidence="6" id="KW-0812">Transmembrane</keyword>
<gene>
    <name evidence="12" type="ORF">SAMN02745170_02814</name>
</gene>
<protein>
    <submittedName>
        <fullName evidence="12">Protein TonB</fullName>
    </submittedName>
</protein>
<evidence type="ECO:0000256" key="6">
    <source>
        <dbReference type="ARBA" id="ARBA00022692"/>
    </source>
</evidence>
<organism evidence="12 13">
    <name type="scientific">Propionispora hippei DSM 15287</name>
    <dbReference type="NCBI Taxonomy" id="1123003"/>
    <lineage>
        <taxon>Bacteria</taxon>
        <taxon>Bacillati</taxon>
        <taxon>Bacillota</taxon>
        <taxon>Negativicutes</taxon>
        <taxon>Selenomonadales</taxon>
        <taxon>Sporomusaceae</taxon>
        <taxon>Propionispora</taxon>
    </lineage>
</organism>
<evidence type="ECO:0000256" key="5">
    <source>
        <dbReference type="ARBA" id="ARBA00022519"/>
    </source>
</evidence>
<keyword evidence="8" id="KW-1133">Transmembrane helix</keyword>
<name>A0A1M6KAU7_9FIRM</name>
<dbReference type="GO" id="GO:0098797">
    <property type="term" value="C:plasma membrane protein complex"/>
    <property type="evidence" value="ECO:0007669"/>
    <property type="project" value="TreeGrafter"/>
</dbReference>
<evidence type="ECO:0000256" key="3">
    <source>
        <dbReference type="ARBA" id="ARBA00022448"/>
    </source>
</evidence>
<keyword evidence="7" id="KW-0653">Protein transport</keyword>
<dbReference type="Proteomes" id="UP000322917">
    <property type="component" value="Unassembled WGS sequence"/>
</dbReference>
<feature type="region of interest" description="Disordered" evidence="10">
    <location>
        <begin position="51"/>
        <end position="139"/>
    </location>
</feature>
<accession>A0A1M6KAU7</accession>
<evidence type="ECO:0000256" key="4">
    <source>
        <dbReference type="ARBA" id="ARBA00022475"/>
    </source>
</evidence>
<proteinExistence type="inferred from homology"/>
<evidence type="ECO:0000256" key="7">
    <source>
        <dbReference type="ARBA" id="ARBA00022927"/>
    </source>
</evidence>
<dbReference type="GO" id="GO:0015031">
    <property type="term" value="P:protein transport"/>
    <property type="evidence" value="ECO:0007669"/>
    <property type="project" value="UniProtKB-KW"/>
</dbReference>
<keyword evidence="5" id="KW-0997">Cell inner membrane</keyword>
<keyword evidence="3" id="KW-0813">Transport</keyword>
<evidence type="ECO:0000256" key="9">
    <source>
        <dbReference type="ARBA" id="ARBA00023136"/>
    </source>
</evidence>
<feature type="domain" description="TonB C-terminal" evidence="11">
    <location>
        <begin position="140"/>
        <end position="233"/>
    </location>
</feature>
<evidence type="ECO:0000313" key="12">
    <source>
        <dbReference type="EMBL" id="SHJ56033.1"/>
    </source>
</evidence>
<evidence type="ECO:0000256" key="8">
    <source>
        <dbReference type="ARBA" id="ARBA00022989"/>
    </source>
</evidence>
<evidence type="ECO:0000313" key="13">
    <source>
        <dbReference type="Proteomes" id="UP000322917"/>
    </source>
</evidence>
<dbReference type="PROSITE" id="PS51257">
    <property type="entry name" value="PROKAR_LIPOPROTEIN"/>
    <property type="match status" value="1"/>
</dbReference>
<dbReference type="Gene3D" id="3.30.1150.10">
    <property type="match status" value="1"/>
</dbReference>